<keyword evidence="2" id="KW-0539">Nucleus</keyword>
<evidence type="ECO:0000259" key="3">
    <source>
        <dbReference type="Pfam" id="PF03178"/>
    </source>
</evidence>
<dbReference type="InterPro" id="IPR050358">
    <property type="entry name" value="RSE1/DDB1/CFT1"/>
</dbReference>
<feature type="domain" description="RSE1/DDB1/CPSF1 C-terminal" evidence="3">
    <location>
        <begin position="973"/>
        <end position="1286"/>
    </location>
</feature>
<dbReference type="InterPro" id="IPR058543">
    <property type="entry name" value="Beta-prop_RSE1/DDB1/CPSF1_2nd"/>
</dbReference>
<proteinExistence type="predicted"/>
<sequence length="1317" mass="147826">MPVLYNLTLKKPTGVTASVQGSFSAPKAQEFVVARSHILELYSLNSLGKLQQLVSVEAFGIVRALAAFRLTGALKDYLAVTSDSGRLVILEYSTQTNSFKRIHSETYGKTGVRRIVPGQYLAVDPKGRAIMIGAIERQKFVYILNRDTKANLTISSPLEAHKSHSICFDLVALEVGYENPMFASLEQSYENVDAMQIDINTPQLQSNLNSMDLDSRNGVDSNRGMGSHTGMNSHNMNSHNGMESDVVLNSELLRKGLSFWEMDLGLNHVVKKVTLPVDLSAHLLVPVPGGPGGVLVCCENYLVYKNLEHPDVFCSYPRRLEMSESQTLLITNYSVHKMKDFFFILLLSEYGDLYKIELSHDDNTVSEVVIRYFDTVDVGIAMCILRSGYLFIGSESGDHKLYQFTSLDNGDKDVICTSLHPDAKNAIIAFKPRVLQNLVVVDRMSSMGLVVDMKVADVMGLNNYDIFVACGRWYNSRLKCLRYGFNTEELAFNELPGRPKHVFTIKSLESNFDEYIIISFQGNTLVLSIGEAVEEVTDSFFLTSITTLHCCYMSYRNGVSGTSGVNNSMGGGVSTGTNGVTGVTGTTGGTGITRGIYVQIHDGGYRYLSGDIIKEWKVQSTKRVKLADNNDTQLILVLTGGEIIYFQLTDTEVPELVEVGRRNLSTEITCLAIQHPNSGTKAEFCCCGSIDNIVRIMKLDKNLKLCSSQILGNNSLPESVTLLTNDEIYLYVGLNNGVLIRNTLDMIGNLIDQESRFMGTKPLKLKLLQYMEKQCLILMSIKTYIIIPNYPNNNNLDILPLYIQSNIIDTVDTRDSRDGTRDSMRDNTVDSIDTFNSLLCLNGFVCILGNNLKIFRCIINGDVFSEITIPLEYTPRKLLLLPSNLCNIPSTQMGVQMSQGMGSQMTTGIGSQGVSMMGKLNVLILIVESDYNSYNIEQVEEINKEMMSIKLEGDNFEVMELKNYRAGVGKWSSCIRIINPINLETIAKLLFTENEAATTAYTCILNSIQLLIVGTIKNAHLYPTHMDVNDEVESCIRVYEYDSNYNNLVNGFNIKLLHITNTKGWIRCFNNYENKLLLCAIGSKLRMYSLGKKQMLLKGEHRSLTSHGFMDIKVIGSRIYCGDIRESVQLLRIKFYGEDLGEFELTTTSTGPRWLSSMELLDYSTVIAGDKFDSIFVSRVPHNEDVVRSNYFEYHNQFHLGDIVTSFQRVRINPIHSEVVLYTTLMGSIGVLVPFVSKDELDFLQHLEMLMCNQIDTVTGREVQMFRSYYFPVQNIVDGDLCEMYMTLDDKYNIANQLNLKVNEIIKKLKNIRNRIF</sequence>
<dbReference type="GO" id="GO:0003676">
    <property type="term" value="F:nucleic acid binding"/>
    <property type="evidence" value="ECO:0007669"/>
    <property type="project" value="InterPro"/>
</dbReference>
<evidence type="ECO:0000256" key="1">
    <source>
        <dbReference type="ARBA" id="ARBA00004123"/>
    </source>
</evidence>
<accession>A0A3B0NA23</accession>
<feature type="domain" description="RSE1/DDB1/CPSF1 first beta-propeller" evidence="4">
    <location>
        <begin position="15"/>
        <end position="444"/>
    </location>
</feature>
<reference evidence="7" key="1">
    <citation type="submission" date="2018-07" db="EMBL/GenBank/DDBJ databases">
        <authorList>
            <person name="Quirk P.G."/>
            <person name="Krulwich T.A."/>
        </authorList>
    </citation>
    <scope>NUCLEOTIDE SEQUENCE</scope>
    <source>
        <strain evidence="7">Anand</strain>
    </source>
</reference>
<dbReference type="Pfam" id="PF10433">
    <property type="entry name" value="Beta-prop_RSE1_1st"/>
    <property type="match status" value="1"/>
</dbReference>
<evidence type="ECO:0000313" key="7">
    <source>
        <dbReference type="EMBL" id="SVP94779.1"/>
    </source>
</evidence>
<dbReference type="Pfam" id="PF03178">
    <property type="entry name" value="CPSF_A"/>
    <property type="match status" value="1"/>
</dbReference>
<dbReference type="InterPro" id="IPR004871">
    <property type="entry name" value="RSE1/DDB1/CPSF1_C"/>
</dbReference>
<protein>
    <submittedName>
        <fullName evidence="7">Splicing factor 3b subunit, putative</fullName>
    </submittedName>
</protein>
<dbReference type="EMBL" id="UIVS01000004">
    <property type="protein sequence ID" value="SVP94779.1"/>
    <property type="molecule type" value="Genomic_DNA"/>
</dbReference>
<evidence type="ECO:0000259" key="5">
    <source>
        <dbReference type="Pfam" id="PF23726"/>
    </source>
</evidence>
<evidence type="ECO:0000259" key="4">
    <source>
        <dbReference type="Pfam" id="PF10433"/>
    </source>
</evidence>
<dbReference type="PANTHER" id="PTHR10644">
    <property type="entry name" value="DNA REPAIR/RNA PROCESSING CPSF FAMILY"/>
    <property type="match status" value="1"/>
</dbReference>
<dbReference type="Pfam" id="PF23726">
    <property type="entry name" value="Beta-prop_RSE1_2nd"/>
    <property type="match status" value="1"/>
</dbReference>
<dbReference type="SUPFAM" id="SSF69322">
    <property type="entry name" value="Tricorn protease domain 2"/>
    <property type="match status" value="1"/>
</dbReference>
<name>A0A3B0NA23_THEAN</name>
<organism evidence="7">
    <name type="scientific">Theileria annulata</name>
    <dbReference type="NCBI Taxonomy" id="5874"/>
    <lineage>
        <taxon>Eukaryota</taxon>
        <taxon>Sar</taxon>
        <taxon>Alveolata</taxon>
        <taxon>Apicomplexa</taxon>
        <taxon>Aconoidasida</taxon>
        <taxon>Piroplasmida</taxon>
        <taxon>Theileriidae</taxon>
        <taxon>Theileria</taxon>
    </lineage>
</organism>
<dbReference type="GO" id="GO:0005634">
    <property type="term" value="C:nucleus"/>
    <property type="evidence" value="ECO:0007669"/>
    <property type="project" value="UniProtKB-SubCell"/>
</dbReference>
<dbReference type="InterPro" id="IPR015943">
    <property type="entry name" value="WD40/YVTN_repeat-like_dom_sf"/>
</dbReference>
<gene>
    <name evidence="6" type="ORF">TAT_000313500</name>
    <name evidence="7" type="ORF">TAV_000313400</name>
</gene>
<dbReference type="VEuPathDB" id="PiroplasmaDB:TA07140"/>
<feature type="domain" description="RSE1/DDB1/CPSF1 second beta-propeller" evidence="5">
    <location>
        <begin position="488"/>
        <end position="856"/>
    </location>
</feature>
<dbReference type="SUPFAM" id="SSF50978">
    <property type="entry name" value="WD40 repeat-like"/>
    <property type="match status" value="1"/>
</dbReference>
<evidence type="ECO:0000313" key="6">
    <source>
        <dbReference type="EMBL" id="SVP94134.1"/>
    </source>
</evidence>
<evidence type="ECO:0000256" key="2">
    <source>
        <dbReference type="ARBA" id="ARBA00023242"/>
    </source>
</evidence>
<dbReference type="InterPro" id="IPR036322">
    <property type="entry name" value="WD40_repeat_dom_sf"/>
</dbReference>
<dbReference type="InterPro" id="IPR018846">
    <property type="entry name" value="Beta-prop_RSE1/DDB1/CPSF1_1st"/>
</dbReference>
<dbReference type="Gene3D" id="2.130.10.10">
    <property type="entry name" value="YVTN repeat-like/Quinoprotein amine dehydrogenase"/>
    <property type="match status" value="3"/>
</dbReference>
<comment type="subcellular location">
    <subcellularLocation>
        <location evidence="1">Nucleus</location>
    </subcellularLocation>
</comment>
<dbReference type="EMBL" id="UIVT01000004">
    <property type="protein sequence ID" value="SVP94134.1"/>
    <property type="molecule type" value="Genomic_DNA"/>
</dbReference>